<comment type="caution">
    <text evidence="5">The sequence shown here is derived from an EMBL/GenBank/DDBJ whole genome shotgun (WGS) entry which is preliminary data.</text>
</comment>
<protein>
    <recommendedName>
        <fullName evidence="4">CBM10 domain-containing protein</fullName>
    </recommendedName>
</protein>
<keyword evidence="2" id="KW-0677">Repeat</keyword>
<reference evidence="5 6" key="1">
    <citation type="submission" date="2016-08" db="EMBL/GenBank/DDBJ databases">
        <title>A Parts List for Fungal Cellulosomes Revealed by Comparative Genomics.</title>
        <authorList>
            <consortium name="DOE Joint Genome Institute"/>
            <person name="Haitjema C.H."/>
            <person name="Gilmore S.P."/>
            <person name="Henske J.K."/>
            <person name="Solomon K.V."/>
            <person name="De Groot R."/>
            <person name="Kuo A."/>
            <person name="Mondo S.J."/>
            <person name="Salamov A.A."/>
            <person name="Labutti K."/>
            <person name="Zhao Z."/>
            <person name="Chiniquy J."/>
            <person name="Barry K."/>
            <person name="Brewer H.M."/>
            <person name="Purvine S.O."/>
            <person name="Wright A.T."/>
            <person name="Boxma B."/>
            <person name="Van Alen T."/>
            <person name="Hackstein J.H."/>
            <person name="Baker S.E."/>
            <person name="Grigoriev I.V."/>
            <person name="O'Malley M.A."/>
        </authorList>
    </citation>
    <scope>NUCLEOTIDE SEQUENCE [LARGE SCALE GENOMIC DNA]</scope>
    <source>
        <strain evidence="5 6">G1</strain>
    </source>
</reference>
<dbReference type="PROSITE" id="PS51763">
    <property type="entry name" value="CBM10"/>
    <property type="match status" value="1"/>
</dbReference>
<accession>A0A1Y1ZHF6</accession>
<keyword evidence="1" id="KW-0732">Signal</keyword>
<dbReference type="Pfam" id="PF02013">
    <property type="entry name" value="CBM_10"/>
    <property type="match status" value="1"/>
</dbReference>
<name>A0A1Y1ZHF6_9FUNG</name>
<gene>
    <name evidence="5" type="ORF">LY90DRAFT_638214</name>
</gene>
<proteinExistence type="predicted"/>
<dbReference type="InterPro" id="IPR009034">
    <property type="entry name" value="Dockerin_dom_fun_sf"/>
</dbReference>
<evidence type="ECO:0000256" key="3">
    <source>
        <dbReference type="ARBA" id="ARBA00022801"/>
    </source>
</evidence>
<keyword evidence="3" id="KW-0378">Hydrolase</keyword>
<feature type="domain" description="CBM10" evidence="4">
    <location>
        <begin position="50"/>
        <end position="89"/>
    </location>
</feature>
<keyword evidence="6" id="KW-1185">Reference proteome</keyword>
<evidence type="ECO:0000256" key="1">
    <source>
        <dbReference type="ARBA" id="ARBA00022729"/>
    </source>
</evidence>
<dbReference type="InterPro" id="IPR002883">
    <property type="entry name" value="CBM10/Dockerin_dom"/>
</dbReference>
<evidence type="ECO:0000256" key="2">
    <source>
        <dbReference type="ARBA" id="ARBA00022737"/>
    </source>
</evidence>
<dbReference type="Gene3D" id="3.90.1220.10">
    <property type="entry name" value="Cellulose docking domain, dockering"/>
    <property type="match status" value="1"/>
</dbReference>
<evidence type="ECO:0000259" key="4">
    <source>
        <dbReference type="PROSITE" id="PS51763"/>
    </source>
</evidence>
<organism evidence="5 6">
    <name type="scientific">Neocallimastix californiae</name>
    <dbReference type="NCBI Taxonomy" id="1754190"/>
    <lineage>
        <taxon>Eukaryota</taxon>
        <taxon>Fungi</taxon>
        <taxon>Fungi incertae sedis</taxon>
        <taxon>Chytridiomycota</taxon>
        <taxon>Chytridiomycota incertae sedis</taxon>
        <taxon>Neocallimastigomycetes</taxon>
        <taxon>Neocallimastigales</taxon>
        <taxon>Neocallimastigaceae</taxon>
        <taxon>Neocallimastix</taxon>
    </lineage>
</organism>
<dbReference type="EMBL" id="MCOG01000405">
    <property type="protein sequence ID" value="ORY09624.1"/>
    <property type="molecule type" value="Genomic_DNA"/>
</dbReference>
<dbReference type="GO" id="GO:0016787">
    <property type="term" value="F:hydrolase activity"/>
    <property type="evidence" value="ECO:0007669"/>
    <property type="project" value="UniProtKB-KW"/>
</dbReference>
<evidence type="ECO:0000313" key="5">
    <source>
        <dbReference type="EMBL" id="ORY09624.1"/>
    </source>
</evidence>
<sequence length="115" mass="13465">MKCFLINEVRGYILILKVKPNRFNIKFYPGYSTHNFIPTLLESYRNDYLTCSSIFTDLGYECCNQTPQVEYSDIIGNLGIENGKICGIGYERGSWNMIVYPCHNDYFHLKFDNNH</sequence>
<dbReference type="SUPFAM" id="SSF64571">
    <property type="entry name" value="Cellulose docking domain, dockering"/>
    <property type="match status" value="1"/>
</dbReference>
<evidence type="ECO:0000313" key="6">
    <source>
        <dbReference type="Proteomes" id="UP000193920"/>
    </source>
</evidence>
<dbReference type="AlphaFoldDB" id="A0A1Y1ZHF6"/>
<dbReference type="Proteomes" id="UP000193920">
    <property type="component" value="Unassembled WGS sequence"/>
</dbReference>